<dbReference type="AlphaFoldDB" id="A0A1A9WW48"/>
<accession>A0A1A9WW48</accession>
<name>A0A1A9WW48_9MUSC</name>
<evidence type="ECO:0008006" key="6">
    <source>
        <dbReference type="Google" id="ProtNLM"/>
    </source>
</evidence>
<keyword evidence="1 3" id="KW-0853">WD repeat</keyword>
<evidence type="ECO:0000256" key="1">
    <source>
        <dbReference type="ARBA" id="ARBA00022574"/>
    </source>
</evidence>
<dbReference type="EnsemblMetazoa" id="GBRI034665-RA">
    <property type="protein sequence ID" value="GBRI034665-PA"/>
    <property type="gene ID" value="GBRI034665"/>
</dbReference>
<keyword evidence="2" id="KW-0677">Repeat</keyword>
<evidence type="ECO:0000256" key="3">
    <source>
        <dbReference type="PROSITE-ProRule" id="PRU00221"/>
    </source>
</evidence>
<dbReference type="Gene3D" id="2.130.10.10">
    <property type="entry name" value="YVTN repeat-like/Quinoprotein amine dehydrogenase"/>
    <property type="match status" value="2"/>
</dbReference>
<dbReference type="PANTHER" id="PTHR19854">
    <property type="entry name" value="TRANSDUCIN BETA-LIKE 3"/>
    <property type="match status" value="1"/>
</dbReference>
<dbReference type="STRING" id="37001.A0A1A9WW48"/>
<reference evidence="4" key="2">
    <citation type="submission" date="2020-05" db="UniProtKB">
        <authorList>
            <consortium name="EnsemblMetazoa"/>
        </authorList>
    </citation>
    <scope>IDENTIFICATION</scope>
    <source>
        <strain evidence="4">IAEA</strain>
    </source>
</reference>
<evidence type="ECO:0000256" key="2">
    <source>
        <dbReference type="ARBA" id="ARBA00022737"/>
    </source>
</evidence>
<feature type="repeat" description="WD" evidence="3">
    <location>
        <begin position="301"/>
        <end position="317"/>
    </location>
</feature>
<evidence type="ECO:0000313" key="4">
    <source>
        <dbReference type="EnsemblMetazoa" id="GBRI034665-PA"/>
    </source>
</evidence>
<dbReference type="PROSITE" id="PS50082">
    <property type="entry name" value="WD_REPEATS_2"/>
    <property type="match status" value="1"/>
</dbReference>
<dbReference type="Proteomes" id="UP000091820">
    <property type="component" value="Unassembled WGS sequence"/>
</dbReference>
<dbReference type="SUPFAM" id="SSF50978">
    <property type="entry name" value="WD40 repeat-like"/>
    <property type="match status" value="1"/>
</dbReference>
<dbReference type="InterPro" id="IPR015943">
    <property type="entry name" value="WD40/YVTN_repeat-like_dom_sf"/>
</dbReference>
<dbReference type="SMART" id="SM00320">
    <property type="entry name" value="WD40"/>
    <property type="match status" value="4"/>
</dbReference>
<dbReference type="PANTHER" id="PTHR19854:SF1">
    <property type="entry name" value="GUANINE NUCLEOTIDE-BINDING PROTEIN SUBUNIT BETA-LIKE PROTEIN 1"/>
    <property type="match status" value="1"/>
</dbReference>
<proteinExistence type="predicted"/>
<evidence type="ECO:0000313" key="5">
    <source>
        <dbReference type="Proteomes" id="UP000091820"/>
    </source>
</evidence>
<organism evidence="4 5">
    <name type="scientific">Glossina brevipalpis</name>
    <dbReference type="NCBI Taxonomy" id="37001"/>
    <lineage>
        <taxon>Eukaryota</taxon>
        <taxon>Metazoa</taxon>
        <taxon>Ecdysozoa</taxon>
        <taxon>Arthropoda</taxon>
        <taxon>Hexapoda</taxon>
        <taxon>Insecta</taxon>
        <taxon>Pterygota</taxon>
        <taxon>Neoptera</taxon>
        <taxon>Endopterygota</taxon>
        <taxon>Diptera</taxon>
        <taxon>Brachycera</taxon>
        <taxon>Muscomorpha</taxon>
        <taxon>Hippoboscoidea</taxon>
        <taxon>Glossinidae</taxon>
        <taxon>Glossina</taxon>
    </lineage>
</organism>
<dbReference type="Pfam" id="PF00400">
    <property type="entry name" value="WD40"/>
    <property type="match status" value="3"/>
</dbReference>
<sequence length="317" mass="35411">MAVLPPDPVYTLRCPDMAVPNSLCFHQNDRLLAGTLKGSVLLWDLQTNRSNLRLSVGSQPIISLHHTHDLLISQEKDGTVALWSMENAGYVRQRTFDNQHMGFCRSVLLDNLLFYPIEENSISILHIDDPNAFSRTLIPTKNSQLPKLGMITCLKAFKFAGKYYVLAGYESNHLVTWDVDLGETVDVQTMQGDVMAIDYDPYTNRGVIGGSSEHLTVFTYEPKTMKLQPSGDISVKNPGINCIRIRHDLKVLSVGGWDGRIRVFSWKSLRPLAVLTEHKTGAITDISCSTDKVTIWKSPIMAVGGMDGVISLWDLYN</sequence>
<dbReference type="VEuPathDB" id="VectorBase:GBRI034665"/>
<dbReference type="InterPro" id="IPR001680">
    <property type="entry name" value="WD40_rpt"/>
</dbReference>
<protein>
    <recommendedName>
        <fullName evidence="6">Guanine nucleotide-binding protein subunit beta-like protein 1</fullName>
    </recommendedName>
</protein>
<reference evidence="5" key="1">
    <citation type="submission" date="2014-03" db="EMBL/GenBank/DDBJ databases">
        <authorList>
            <person name="Aksoy S."/>
            <person name="Warren W."/>
            <person name="Wilson R.K."/>
        </authorList>
    </citation>
    <scope>NUCLEOTIDE SEQUENCE [LARGE SCALE GENOMIC DNA]</scope>
    <source>
        <strain evidence="5">IAEA</strain>
    </source>
</reference>
<dbReference type="InterPro" id="IPR036322">
    <property type="entry name" value="WD40_repeat_dom_sf"/>
</dbReference>
<keyword evidence="5" id="KW-1185">Reference proteome</keyword>